<evidence type="ECO:0000313" key="6">
    <source>
        <dbReference type="Proteomes" id="UP001159405"/>
    </source>
</evidence>
<feature type="repeat" description="WD" evidence="2">
    <location>
        <begin position="2056"/>
        <end position="2097"/>
    </location>
</feature>
<keyword evidence="1" id="KW-0863">Zinc-finger</keyword>
<dbReference type="PANTHER" id="PTHR14435">
    <property type="entry name" value="ZINC FINGER PROTEIN 106"/>
    <property type="match status" value="1"/>
</dbReference>
<feature type="compositionally biased region" description="Polar residues" evidence="3">
    <location>
        <begin position="1414"/>
        <end position="1423"/>
    </location>
</feature>
<feature type="compositionally biased region" description="Basic and acidic residues" evidence="3">
    <location>
        <begin position="1479"/>
        <end position="1497"/>
    </location>
</feature>
<evidence type="ECO:0000313" key="5">
    <source>
        <dbReference type="EMBL" id="CAH3177973.1"/>
    </source>
</evidence>
<feature type="compositionally biased region" description="Basic and acidic residues" evidence="3">
    <location>
        <begin position="187"/>
        <end position="197"/>
    </location>
</feature>
<feature type="compositionally biased region" description="Basic and acidic residues" evidence="3">
    <location>
        <begin position="87"/>
        <end position="108"/>
    </location>
</feature>
<feature type="region of interest" description="Disordered" evidence="3">
    <location>
        <begin position="1010"/>
        <end position="1045"/>
    </location>
</feature>
<feature type="compositionally biased region" description="Basic and acidic residues" evidence="3">
    <location>
        <begin position="304"/>
        <end position="326"/>
    </location>
</feature>
<feature type="compositionally biased region" description="Basic and acidic residues" evidence="3">
    <location>
        <begin position="258"/>
        <end position="274"/>
    </location>
</feature>
<feature type="compositionally biased region" description="Low complexity" evidence="3">
    <location>
        <begin position="275"/>
        <end position="303"/>
    </location>
</feature>
<dbReference type="InterPro" id="IPR036322">
    <property type="entry name" value="WD40_repeat_dom_sf"/>
</dbReference>
<feature type="compositionally biased region" description="Polar residues" evidence="3">
    <location>
        <begin position="451"/>
        <end position="462"/>
    </location>
</feature>
<gene>
    <name evidence="5" type="ORF">PLOB_00020063</name>
</gene>
<organism evidence="5 6">
    <name type="scientific">Porites lobata</name>
    <dbReference type="NCBI Taxonomy" id="104759"/>
    <lineage>
        <taxon>Eukaryota</taxon>
        <taxon>Metazoa</taxon>
        <taxon>Cnidaria</taxon>
        <taxon>Anthozoa</taxon>
        <taxon>Hexacorallia</taxon>
        <taxon>Scleractinia</taxon>
        <taxon>Fungiina</taxon>
        <taxon>Poritidae</taxon>
        <taxon>Porites</taxon>
    </lineage>
</organism>
<feature type="region of interest" description="Disordered" evidence="3">
    <location>
        <begin position="1227"/>
        <end position="1283"/>
    </location>
</feature>
<feature type="region of interest" description="Disordered" evidence="3">
    <location>
        <begin position="87"/>
        <end position="116"/>
    </location>
</feature>
<feature type="compositionally biased region" description="Polar residues" evidence="3">
    <location>
        <begin position="469"/>
        <end position="486"/>
    </location>
</feature>
<dbReference type="InterPro" id="IPR001680">
    <property type="entry name" value="WD40_rpt"/>
</dbReference>
<dbReference type="PROSITE" id="PS50082">
    <property type="entry name" value="WD_REPEATS_2"/>
    <property type="match status" value="1"/>
</dbReference>
<feature type="compositionally biased region" description="Polar residues" evidence="3">
    <location>
        <begin position="804"/>
        <end position="814"/>
    </location>
</feature>
<feature type="domain" description="C2H2-type" evidence="4">
    <location>
        <begin position="2299"/>
        <end position="2329"/>
    </location>
</feature>
<dbReference type="Gene3D" id="2.130.10.10">
    <property type="entry name" value="YVTN repeat-like/Quinoprotein amine dehydrogenase"/>
    <property type="match status" value="2"/>
</dbReference>
<feature type="region of interest" description="Disordered" evidence="3">
    <location>
        <begin position="1864"/>
        <end position="1962"/>
    </location>
</feature>
<feature type="region of interest" description="Disordered" evidence="3">
    <location>
        <begin position="1733"/>
        <end position="1772"/>
    </location>
</feature>
<comment type="caution">
    <text evidence="5">The sequence shown here is derived from an EMBL/GenBank/DDBJ whole genome shotgun (WGS) entry which is preliminary data.</text>
</comment>
<dbReference type="InterPro" id="IPR018391">
    <property type="entry name" value="PQQ_b-propeller_rpt"/>
</dbReference>
<dbReference type="InterPro" id="IPR042622">
    <property type="entry name" value="Znf106"/>
</dbReference>
<feature type="compositionally biased region" description="Basic residues" evidence="3">
    <location>
        <begin position="359"/>
        <end position="369"/>
    </location>
</feature>
<feature type="compositionally biased region" description="Basic and acidic residues" evidence="3">
    <location>
        <begin position="1939"/>
        <end position="1957"/>
    </location>
</feature>
<feature type="compositionally biased region" description="Polar residues" evidence="3">
    <location>
        <begin position="1807"/>
        <end position="1816"/>
    </location>
</feature>
<feature type="compositionally biased region" description="Polar residues" evidence="3">
    <location>
        <begin position="1072"/>
        <end position="1086"/>
    </location>
</feature>
<feature type="compositionally biased region" description="Basic and acidic residues" evidence="3">
    <location>
        <begin position="527"/>
        <end position="544"/>
    </location>
</feature>
<feature type="compositionally biased region" description="Polar residues" evidence="3">
    <location>
        <begin position="1149"/>
        <end position="1201"/>
    </location>
</feature>
<feature type="region of interest" description="Disordered" evidence="3">
    <location>
        <begin position="1399"/>
        <end position="1430"/>
    </location>
</feature>
<feature type="compositionally biased region" description="Basic and acidic residues" evidence="3">
    <location>
        <begin position="1245"/>
        <end position="1267"/>
    </location>
</feature>
<feature type="compositionally biased region" description="Low complexity" evidence="3">
    <location>
        <begin position="1892"/>
        <end position="1902"/>
    </location>
</feature>
<feature type="region of interest" description="Disordered" evidence="3">
    <location>
        <begin position="1786"/>
        <end position="1824"/>
    </location>
</feature>
<feature type="compositionally biased region" description="Polar residues" evidence="3">
    <location>
        <begin position="1585"/>
        <end position="1597"/>
    </location>
</feature>
<dbReference type="PROSITE" id="PS00028">
    <property type="entry name" value="ZINC_FINGER_C2H2_1"/>
    <property type="match status" value="3"/>
</dbReference>
<feature type="compositionally biased region" description="Low complexity" evidence="3">
    <location>
        <begin position="732"/>
        <end position="744"/>
    </location>
</feature>
<feature type="region of interest" description="Disordered" evidence="3">
    <location>
        <begin position="230"/>
        <end position="684"/>
    </location>
</feature>
<protein>
    <recommendedName>
        <fullName evidence="4">C2H2-type domain-containing protein</fullName>
    </recommendedName>
</protein>
<feature type="compositionally biased region" description="Low complexity" evidence="3">
    <location>
        <begin position="670"/>
        <end position="683"/>
    </location>
</feature>
<feature type="compositionally biased region" description="Low complexity" evidence="3">
    <location>
        <begin position="345"/>
        <end position="358"/>
    </location>
</feature>
<feature type="region of interest" description="Disordered" evidence="3">
    <location>
        <begin position="801"/>
        <end position="830"/>
    </location>
</feature>
<reference evidence="5 6" key="1">
    <citation type="submission" date="2022-05" db="EMBL/GenBank/DDBJ databases">
        <authorList>
            <consortium name="Genoscope - CEA"/>
            <person name="William W."/>
        </authorList>
    </citation>
    <scope>NUCLEOTIDE SEQUENCE [LARGE SCALE GENOMIC DNA]</scope>
</reference>
<dbReference type="SUPFAM" id="SSF50978">
    <property type="entry name" value="WD40 repeat-like"/>
    <property type="match status" value="1"/>
</dbReference>
<feature type="compositionally biased region" description="Basic and acidic residues" evidence="3">
    <location>
        <begin position="434"/>
        <end position="450"/>
    </location>
</feature>
<dbReference type="EMBL" id="CALNXK010000233">
    <property type="protein sequence ID" value="CAH3177973.1"/>
    <property type="molecule type" value="Genomic_DNA"/>
</dbReference>
<name>A0ABN8RGP6_9CNID</name>
<feature type="compositionally biased region" description="Low complexity" evidence="3">
    <location>
        <begin position="511"/>
        <end position="525"/>
    </location>
</feature>
<feature type="region of interest" description="Disordered" evidence="3">
    <location>
        <begin position="864"/>
        <end position="894"/>
    </location>
</feature>
<feature type="compositionally biased region" description="Basic and acidic residues" evidence="3">
    <location>
        <begin position="370"/>
        <end position="384"/>
    </location>
</feature>
<keyword evidence="6" id="KW-1185">Reference proteome</keyword>
<dbReference type="SMART" id="SM00564">
    <property type="entry name" value="PQQ"/>
    <property type="match status" value="3"/>
</dbReference>
<dbReference type="InterPro" id="IPR013087">
    <property type="entry name" value="Znf_C2H2_type"/>
</dbReference>
<dbReference type="CDD" id="cd00200">
    <property type="entry name" value="WD40"/>
    <property type="match status" value="1"/>
</dbReference>
<proteinExistence type="predicted"/>
<keyword evidence="2" id="KW-0853">WD repeat</keyword>
<dbReference type="Proteomes" id="UP001159405">
    <property type="component" value="Unassembled WGS sequence"/>
</dbReference>
<feature type="compositionally biased region" description="Basic and acidic residues" evidence="3">
    <location>
        <begin position="697"/>
        <end position="707"/>
    </location>
</feature>
<feature type="region of interest" description="Disordered" evidence="3">
    <location>
        <begin position="1136"/>
        <end position="1201"/>
    </location>
</feature>
<feature type="region of interest" description="Disordered" evidence="3">
    <location>
        <begin position="1471"/>
        <end position="1500"/>
    </location>
</feature>
<keyword evidence="1" id="KW-0479">Metal-binding</keyword>
<feature type="compositionally biased region" description="Polar residues" evidence="3">
    <location>
        <begin position="597"/>
        <end position="665"/>
    </location>
</feature>
<dbReference type="SMART" id="SM00320">
    <property type="entry name" value="WD40"/>
    <property type="match status" value="7"/>
</dbReference>
<dbReference type="PROSITE" id="PS50157">
    <property type="entry name" value="ZINC_FINGER_C2H2_2"/>
    <property type="match status" value="1"/>
</dbReference>
<accession>A0ABN8RGP6</accession>
<evidence type="ECO:0000259" key="4">
    <source>
        <dbReference type="PROSITE" id="PS50157"/>
    </source>
</evidence>
<dbReference type="Pfam" id="PF00400">
    <property type="entry name" value="WD40"/>
    <property type="match status" value="2"/>
</dbReference>
<feature type="compositionally biased region" description="Polar residues" evidence="3">
    <location>
        <begin position="1606"/>
        <end position="1621"/>
    </location>
</feature>
<dbReference type="InterPro" id="IPR015943">
    <property type="entry name" value="WD40/YVTN_repeat-like_dom_sf"/>
</dbReference>
<feature type="compositionally biased region" description="Basic and acidic residues" evidence="3">
    <location>
        <begin position="864"/>
        <end position="885"/>
    </location>
</feature>
<feature type="compositionally biased region" description="Basic and acidic residues" evidence="3">
    <location>
        <begin position="576"/>
        <end position="589"/>
    </location>
</feature>
<evidence type="ECO:0000256" key="1">
    <source>
        <dbReference type="PROSITE-ProRule" id="PRU00042"/>
    </source>
</evidence>
<feature type="compositionally biased region" description="Basic and acidic residues" evidence="3">
    <location>
        <begin position="816"/>
        <end position="827"/>
    </location>
</feature>
<feature type="region of interest" description="Disordered" evidence="3">
    <location>
        <begin position="1068"/>
        <end position="1087"/>
    </location>
</feature>
<dbReference type="SMART" id="SM00355">
    <property type="entry name" value="ZnF_C2H2"/>
    <property type="match status" value="3"/>
</dbReference>
<dbReference type="PROSITE" id="PS50294">
    <property type="entry name" value="WD_REPEATS_REGION"/>
    <property type="match status" value="1"/>
</dbReference>
<feature type="compositionally biased region" description="Basic and acidic residues" evidence="3">
    <location>
        <begin position="395"/>
        <end position="407"/>
    </location>
</feature>
<keyword evidence="1" id="KW-0862">Zinc</keyword>
<evidence type="ECO:0000256" key="3">
    <source>
        <dbReference type="SAM" id="MobiDB-lite"/>
    </source>
</evidence>
<feature type="region of interest" description="Disordered" evidence="3">
    <location>
        <begin position="132"/>
        <end position="213"/>
    </location>
</feature>
<dbReference type="PANTHER" id="PTHR14435:SF2">
    <property type="entry name" value="ZINC FINGER PROTEIN 106"/>
    <property type="match status" value="1"/>
</dbReference>
<feature type="compositionally biased region" description="Polar residues" evidence="3">
    <location>
        <begin position="1023"/>
        <end position="1045"/>
    </location>
</feature>
<evidence type="ECO:0000256" key="2">
    <source>
        <dbReference type="PROSITE-ProRule" id="PRU00221"/>
    </source>
</evidence>
<feature type="compositionally biased region" description="Polar residues" evidence="3">
    <location>
        <begin position="745"/>
        <end position="757"/>
    </location>
</feature>
<feature type="region of interest" description="Disordered" evidence="3">
    <location>
        <begin position="1585"/>
        <end position="1633"/>
    </location>
</feature>
<feature type="compositionally biased region" description="Basic and acidic residues" evidence="3">
    <location>
        <begin position="414"/>
        <end position="424"/>
    </location>
</feature>
<feature type="compositionally biased region" description="Basic and acidic residues" evidence="3">
    <location>
        <begin position="495"/>
        <end position="510"/>
    </location>
</feature>
<sequence>MRLEMPVDSFDCTNSEYFCELCSLDFTTQNELEEHTWSMLHNTNLNRKQGRDCVHRCSLCRQEFVGLLEFTGHLHGDSHQEKLHNWRRDQQREWSPEKQQLDRPDQRQRNRPISDWSTDDFSDFVEYFSDHGGEAHMNNNRHRGRGRGPPIPRLMDGAPQSDYRYHDRRRDRREHYQEGGYPPWNDGGRDQMREFRDSPPPPGPEYPGMDYPDQKYDRYHWRRNTDERYNDRHYDHSGYMYPDDGWRPPYDNNQQFRSRRDSQPRRYGDGDLRRNSNSPHNSSRQKLSSVVSSKKQSDKSPSSRNKDTEGSAESRKKQSPRDKEALGKSSPGATSRKASKDKTSSPKANSSSGSPSGKNTRKGTPRKLARPVEENVEKDNDRKSKSPTTEEDSEAVTRKVQVDRNNKMEITVMAKEKVVAEPSKEPTLLSAVKATKDLPTEESSKSKSKENTAINPSLSSRAQEGDPSTARNDVYSSANIKNSSVTIKGEILSSSKEDKTNCHTTDKRDSLSTLKPSLSSKGSSPNFDRRQVSVTGKDKVETVTDKNQSATSLLEKFPKEKPAPFLGKKNNSSDQSTEKANGEESKDTQSCELGADSPSSLTMRSEAALNSKSSNGPSFTIDKLSTVSSTREKQSSLGFTQNSSSLISGSERNKTFGVNVSSQSDQKGDISASSASTISTISSLPWEKREEKLRSLLGIKKEPKDTENQEDSISRSLAKPDTVTTESEKIASVPSHSLSSPKSSFGTGSVKGSSSRHIPGFSQLSLSRPQCSFVHIDGVQCGAATWNKYCSYHQRVFKGDKNSTQEQSVNSVVRNASRDETHDRESSTRSLINISGGTQIFKPIAPSNKPSELFGFASGLEEKIGQSSSHSDESKNIQGAKEPEKASQGVPKTGREVDLNSILYTAAGTTGDAPSAKIDLSTTGPSRNLLLRGSSSAIYSDRSVGASTVANTGANVGGNIDLSDTVPRPRRLLGYHDTTVESDIDRPGIDLSDTVPNLEGFLALHSSSTVDAKGGSHIDSRTGRSQTYQDLSSTIPNREDSSPSIDLNETILQPIRSRTPHFELKEAHLPNANRQPTTSSLTSGVNSGVIYPLKHSVKVEPEEQRSQASETQNTGMIDLSFSTKLLGLPHSVVAPFNSGNLPPQKPSRESTQSPSEFSTKSSVLSSPRSYAPSSPQSPMFTRRVSSTTPLPTDQSASHGSTISLPSLSLDLSRFNLPPAVRKALAERYSGKKATSTAGDNPVESNDGRRSQPLFSEHRTESSFEPGKKASPLPARLRSRGQRSISLDSPIVRRDFLHTGELPRSKLLETGSTFDANQFFSRRFNNEGLQQAIPRASDIFRESSITTSNNVPVQSSTTLLPFNVHSRDAPSHTRPPAQESTNFLQRRGLIDLSSTSYLKGMPVPSVDHGRIADGSQLTSDNSRSPVRPSVLQDRGLIDLNTSMEYGARVSTTESSDTPPVIKRKRINSWEDSESVSSVSAEKEVKRSKQKEKDNENDKPVTYQSGLNVQELLSIEREEQNQLQNLHAVQSRLKSVRSQIQKLCTELDSLSSEEQRITLRMGELRNSRLSILESACYQRQVPLQANTETLSRETSTAATQVGEDDSKSTSCESDTYVDNSRTVGSDHGKSQVIGSSQDVNINAAKSPSNDCREVGMDSEFEITQAELETDSSAFSVTETSQNTIGCTQSPQSVAHSSVITTARSVSTEETPHSRQTSEKFLERLFLASKRVAKETSSTSEVDVKRAGISKQTSTASSDGDAATEHSSLGAADAHSSFSAADTELIVENPALAKNNQSDQGRAEREAQSKVVSVQPNEQTKSDLVKKVQYLHPQEKSLFRKKSFSDINVSKTIEASRKKIQSVRENMNRWKQQEDSIDTQLSSKGKSSKQRDTLSSSSSANSSEIPSKDKQNPSPLKITIPDKPSPRKTSKELKKSSLFQSGKKDFKGSRKSKAEKLQLRDKKHNQKDAIPTVGRRIRQVVFIPAQVILKCLLQLKSPLKKTTHNSKDGKKRGPFATKFVGHKGAVCGLKVFNGHLFTCSADKTTRSFSIQNGECVKLYQGHHQAVNCVEVTEDSGRLFTGSNDQTVRSYDIKTGVCTHRFTFDGRVMCLHAAFDLLFVGLNTGIVASIDLLANQLLERLHCHEPRGVSCLTTATEGQRKLLCCGSFDSTITVRDYKTGLLIRTFNHHNMTVLCMQVVNNILYSGSADMNVQAHNLSTGELIRSFHGHTRSVSGLQVVGRVLVTSCLDKLIRCYDLTTGELLQVYGGQIDMIFSVLVSNGRIFSGGRDGSVVASKLELRVYHPCKWENCDLNFGIVSHLKNHIREYHVMEQGAVETCHWSHCGHQFSRDDDIGAVLKHVLGHVVTKTARKSAG</sequence>
<feature type="region of interest" description="Disordered" evidence="3">
    <location>
        <begin position="697"/>
        <end position="757"/>
    </location>
</feature>